<feature type="transmembrane region" description="Helical" evidence="7">
    <location>
        <begin position="265"/>
        <end position="286"/>
    </location>
</feature>
<evidence type="ECO:0000256" key="7">
    <source>
        <dbReference type="SAM" id="Phobius"/>
    </source>
</evidence>
<comment type="caution">
    <text evidence="8">The sequence shown here is derived from an EMBL/GenBank/DDBJ whole genome shotgun (WGS) entry which is preliminary data.</text>
</comment>
<dbReference type="GO" id="GO:0005737">
    <property type="term" value="C:cytoplasm"/>
    <property type="evidence" value="ECO:0007669"/>
    <property type="project" value="TreeGrafter"/>
</dbReference>
<organism evidence="8 9">
    <name type="scientific">Reticulomyxa filosa</name>
    <dbReference type="NCBI Taxonomy" id="46433"/>
    <lineage>
        <taxon>Eukaryota</taxon>
        <taxon>Sar</taxon>
        <taxon>Rhizaria</taxon>
        <taxon>Retaria</taxon>
        <taxon>Foraminifera</taxon>
        <taxon>Monothalamids</taxon>
        <taxon>Reticulomyxidae</taxon>
        <taxon>Reticulomyxa</taxon>
    </lineage>
</organism>
<proteinExistence type="inferred from homology"/>
<dbReference type="EMBL" id="ASPP01008736">
    <property type="protein sequence ID" value="ETO25117.1"/>
    <property type="molecule type" value="Genomic_DNA"/>
</dbReference>
<name>X6NID9_RETFI</name>
<comment type="similarity">
    <text evidence="2">Belongs to the CD36 family.</text>
</comment>
<dbReference type="PANTHER" id="PTHR11923:SF51">
    <property type="entry name" value="LYSOSOME MEMBRANE PROTEIN 2"/>
    <property type="match status" value="1"/>
</dbReference>
<evidence type="ECO:0000256" key="3">
    <source>
        <dbReference type="ARBA" id="ARBA00022692"/>
    </source>
</evidence>
<dbReference type="Proteomes" id="UP000023152">
    <property type="component" value="Unassembled WGS sequence"/>
</dbReference>
<evidence type="ECO:0000256" key="2">
    <source>
        <dbReference type="ARBA" id="ARBA00010532"/>
    </source>
</evidence>
<evidence type="ECO:0000313" key="8">
    <source>
        <dbReference type="EMBL" id="ETO25117.1"/>
    </source>
</evidence>
<evidence type="ECO:0000256" key="1">
    <source>
        <dbReference type="ARBA" id="ARBA00004370"/>
    </source>
</evidence>
<dbReference type="Pfam" id="PF01130">
    <property type="entry name" value="CD36"/>
    <property type="match status" value="1"/>
</dbReference>
<keyword evidence="5 7" id="KW-0472">Membrane</keyword>
<dbReference type="PANTHER" id="PTHR11923">
    <property type="entry name" value="SCAVENGER RECEPTOR CLASS B TYPE-1 SR-B1"/>
    <property type="match status" value="1"/>
</dbReference>
<keyword evidence="4 7" id="KW-1133">Transmembrane helix</keyword>
<comment type="subcellular location">
    <subcellularLocation>
        <location evidence="1">Membrane</location>
    </subcellularLocation>
</comment>
<dbReference type="GO" id="GO:0005044">
    <property type="term" value="F:scavenger receptor activity"/>
    <property type="evidence" value="ECO:0007669"/>
    <property type="project" value="TreeGrafter"/>
</dbReference>
<sequence length="309" mass="35502">MTYSLRDNSSIDVIEHTGYCEKQDIGVLNMIWNTTNISFWLVDEPVHPAREPRNWPWKSLSKDDTLLVWHLAFFRQVDYVFDKTIEVDGLKLWRFKRLFLCVCVFSEDTLKNATNNPYNVRYYSFGYDGVLNLTARKHVPKQTVAFLSYPHFCEGDYYVDHVGQPTGMDVPDSDVDLTYLELEPQTGIVLKNWLAFQTNFQVFPLSRNVSYVNASDQVQSLVTNFSNLPNFLVPMGYEAVDAFAPSHVTKSLATSLNLIAQLKHASLFGGLTVAVASIAMAVWLMCRRYQKTVVEKCFVSIFFEKFQFS</sequence>
<accession>X6NID9</accession>
<dbReference type="GO" id="GO:0016020">
    <property type="term" value="C:membrane"/>
    <property type="evidence" value="ECO:0007669"/>
    <property type="project" value="UniProtKB-SubCell"/>
</dbReference>
<evidence type="ECO:0000256" key="4">
    <source>
        <dbReference type="ARBA" id="ARBA00022989"/>
    </source>
</evidence>
<evidence type="ECO:0000313" key="9">
    <source>
        <dbReference type="Proteomes" id="UP000023152"/>
    </source>
</evidence>
<reference evidence="8 9" key="1">
    <citation type="journal article" date="2013" name="Curr. Biol.">
        <title>The Genome of the Foraminiferan Reticulomyxa filosa.</title>
        <authorList>
            <person name="Glockner G."/>
            <person name="Hulsmann N."/>
            <person name="Schleicher M."/>
            <person name="Noegel A.A."/>
            <person name="Eichinger L."/>
            <person name="Gallinger C."/>
            <person name="Pawlowski J."/>
            <person name="Sierra R."/>
            <person name="Euteneuer U."/>
            <person name="Pillet L."/>
            <person name="Moustafa A."/>
            <person name="Platzer M."/>
            <person name="Groth M."/>
            <person name="Szafranski K."/>
            <person name="Schliwa M."/>
        </authorList>
    </citation>
    <scope>NUCLEOTIDE SEQUENCE [LARGE SCALE GENOMIC DNA]</scope>
</reference>
<keyword evidence="9" id="KW-1185">Reference proteome</keyword>
<keyword evidence="3 7" id="KW-0812">Transmembrane</keyword>
<evidence type="ECO:0000256" key="5">
    <source>
        <dbReference type="ARBA" id="ARBA00023136"/>
    </source>
</evidence>
<dbReference type="InterPro" id="IPR002159">
    <property type="entry name" value="CD36_fam"/>
</dbReference>
<dbReference type="AlphaFoldDB" id="X6NID9"/>
<protein>
    <submittedName>
        <fullName evidence="8">Uncharacterized protein</fullName>
    </submittedName>
</protein>
<dbReference type="OrthoDB" id="6020686at2759"/>
<gene>
    <name evidence="8" type="ORF">RFI_12025</name>
</gene>
<keyword evidence="6" id="KW-0325">Glycoprotein</keyword>
<evidence type="ECO:0000256" key="6">
    <source>
        <dbReference type="ARBA" id="ARBA00023180"/>
    </source>
</evidence>